<evidence type="ECO:0000256" key="2">
    <source>
        <dbReference type="ARBA" id="ARBA00022692"/>
    </source>
</evidence>
<dbReference type="PANTHER" id="PTHR12570">
    <property type="match status" value="1"/>
</dbReference>
<dbReference type="AlphaFoldDB" id="A0AAD5XAH6"/>
<dbReference type="GO" id="GO:0016020">
    <property type="term" value="C:membrane"/>
    <property type="evidence" value="ECO:0007669"/>
    <property type="project" value="UniProtKB-SubCell"/>
</dbReference>
<feature type="transmembrane region" description="Helical" evidence="6">
    <location>
        <begin position="22"/>
        <end position="46"/>
    </location>
</feature>
<dbReference type="PANTHER" id="PTHR12570:SF92">
    <property type="entry name" value="SPICHTHYIN, ISOFORM B"/>
    <property type="match status" value="1"/>
</dbReference>
<evidence type="ECO:0000256" key="5">
    <source>
        <dbReference type="SAM" id="MobiDB-lite"/>
    </source>
</evidence>
<dbReference type="InterPro" id="IPR008521">
    <property type="entry name" value="Mg_trans_NIPA"/>
</dbReference>
<dbReference type="InterPro" id="IPR037185">
    <property type="entry name" value="EmrE-like"/>
</dbReference>
<feature type="transmembrane region" description="Helical" evidence="6">
    <location>
        <begin position="85"/>
        <end position="109"/>
    </location>
</feature>
<dbReference type="Pfam" id="PF05653">
    <property type="entry name" value="Mg_trans_NIPA"/>
    <property type="match status" value="2"/>
</dbReference>
<gene>
    <name evidence="7" type="ORF">HK100_007851</name>
</gene>
<feature type="region of interest" description="Disordered" evidence="5">
    <location>
        <begin position="484"/>
        <end position="519"/>
    </location>
</feature>
<keyword evidence="2 6" id="KW-0812">Transmembrane</keyword>
<evidence type="ECO:0000313" key="8">
    <source>
        <dbReference type="Proteomes" id="UP001211907"/>
    </source>
</evidence>
<keyword evidence="8" id="KW-1185">Reference proteome</keyword>
<evidence type="ECO:0000256" key="3">
    <source>
        <dbReference type="ARBA" id="ARBA00022989"/>
    </source>
</evidence>
<evidence type="ECO:0000256" key="6">
    <source>
        <dbReference type="SAM" id="Phobius"/>
    </source>
</evidence>
<feature type="transmembrane region" description="Helical" evidence="6">
    <location>
        <begin position="169"/>
        <end position="186"/>
    </location>
</feature>
<dbReference type="EMBL" id="JADGJH010003735">
    <property type="protein sequence ID" value="KAJ3089120.1"/>
    <property type="molecule type" value="Genomic_DNA"/>
</dbReference>
<evidence type="ECO:0000256" key="4">
    <source>
        <dbReference type="ARBA" id="ARBA00023136"/>
    </source>
</evidence>
<sequence>MWWAGLILMALGEICNFGAYAFVPAILVTPLGALSVAISAVLSSVFLDEKLNFSGKIGCAQCVIGATIIVLNAPSTSSANTIPVFFNYVVAPGFLVYSGVAIFLVLYLIQQVSPRYGAKYPIVYISICSMVGSFLVVSIQGFVIFAVVAQIHFLNKALNKFSTAIVTPVYYVFFTTTTLVTSAILFRGFPVDGVLKGAMIVIGFLVIVGGVALLFEYNSQMVQEKNIHLEIDKECVAEENDDSEISDSDEDEMLPEEDSESEDEDLLGLSDDEELNNISKWQSGYKIFGVFDLKNNKKIEENNVKNLSLKKIAEQINNKKETYRIENSFNFGDSKMAQANEILRNKFQNRSISANAENSRSQQDNCKDYSAGPKASPHYHPYLSASYLRGAQYYSSPQIRYYSDFQNIRPKYELPPTPSMMNPYDISESSVGFIQNYPLLHHPANLPQNFVEPAEKFVKFADSTRNIQQFKQSEILDSLQISPQNSRNRYVPTGGIHKTPQISPRRPQSRPQWMRIPQEPKNDCLSSHALI</sequence>
<evidence type="ECO:0008006" key="9">
    <source>
        <dbReference type="Google" id="ProtNLM"/>
    </source>
</evidence>
<comment type="caution">
    <text evidence="7">The sequence shown here is derived from an EMBL/GenBank/DDBJ whole genome shotgun (WGS) entry which is preliminary data.</text>
</comment>
<comment type="subcellular location">
    <subcellularLocation>
        <location evidence="1">Membrane</location>
        <topology evidence="1">Multi-pass membrane protein</topology>
    </subcellularLocation>
</comment>
<feature type="compositionally biased region" description="Low complexity" evidence="5">
    <location>
        <begin position="500"/>
        <end position="512"/>
    </location>
</feature>
<organism evidence="7 8">
    <name type="scientific">Physocladia obscura</name>
    <dbReference type="NCBI Taxonomy" id="109957"/>
    <lineage>
        <taxon>Eukaryota</taxon>
        <taxon>Fungi</taxon>
        <taxon>Fungi incertae sedis</taxon>
        <taxon>Chytridiomycota</taxon>
        <taxon>Chytridiomycota incertae sedis</taxon>
        <taxon>Chytridiomycetes</taxon>
        <taxon>Chytridiales</taxon>
        <taxon>Chytriomycetaceae</taxon>
        <taxon>Physocladia</taxon>
    </lineage>
</organism>
<feature type="transmembrane region" description="Helical" evidence="6">
    <location>
        <begin position="193"/>
        <end position="215"/>
    </location>
</feature>
<feature type="region of interest" description="Disordered" evidence="5">
    <location>
        <begin position="238"/>
        <end position="266"/>
    </location>
</feature>
<dbReference type="Proteomes" id="UP001211907">
    <property type="component" value="Unassembled WGS sequence"/>
</dbReference>
<proteinExistence type="predicted"/>
<feature type="compositionally biased region" description="Polar residues" evidence="5">
    <location>
        <begin position="354"/>
        <end position="364"/>
    </location>
</feature>
<dbReference type="SUPFAM" id="SSF103481">
    <property type="entry name" value="Multidrug resistance efflux transporter EmrE"/>
    <property type="match status" value="1"/>
</dbReference>
<dbReference type="GO" id="GO:0015095">
    <property type="term" value="F:magnesium ion transmembrane transporter activity"/>
    <property type="evidence" value="ECO:0007669"/>
    <property type="project" value="InterPro"/>
</dbReference>
<keyword evidence="3 6" id="KW-1133">Transmembrane helix</keyword>
<reference evidence="7" key="1">
    <citation type="submission" date="2020-05" db="EMBL/GenBank/DDBJ databases">
        <title>Phylogenomic resolution of chytrid fungi.</title>
        <authorList>
            <person name="Stajich J.E."/>
            <person name="Amses K."/>
            <person name="Simmons R."/>
            <person name="Seto K."/>
            <person name="Myers J."/>
            <person name="Bonds A."/>
            <person name="Quandt C.A."/>
            <person name="Barry K."/>
            <person name="Liu P."/>
            <person name="Grigoriev I."/>
            <person name="Longcore J.E."/>
            <person name="James T.Y."/>
        </authorList>
    </citation>
    <scope>NUCLEOTIDE SEQUENCE</scope>
    <source>
        <strain evidence="7">JEL0513</strain>
    </source>
</reference>
<feature type="transmembrane region" description="Helical" evidence="6">
    <location>
        <begin position="53"/>
        <end position="73"/>
    </location>
</feature>
<accession>A0AAD5XAH6</accession>
<feature type="transmembrane region" description="Helical" evidence="6">
    <location>
        <begin position="121"/>
        <end position="149"/>
    </location>
</feature>
<feature type="region of interest" description="Disordered" evidence="5">
    <location>
        <begin position="354"/>
        <end position="373"/>
    </location>
</feature>
<keyword evidence="4 6" id="KW-0472">Membrane</keyword>
<protein>
    <recommendedName>
        <fullName evidence="9">Magnesium transporter</fullName>
    </recommendedName>
</protein>
<evidence type="ECO:0000313" key="7">
    <source>
        <dbReference type="EMBL" id="KAJ3089120.1"/>
    </source>
</evidence>
<evidence type="ECO:0000256" key="1">
    <source>
        <dbReference type="ARBA" id="ARBA00004141"/>
    </source>
</evidence>
<name>A0AAD5XAH6_9FUNG</name>